<evidence type="ECO:0000256" key="3">
    <source>
        <dbReference type="ARBA" id="ARBA00022553"/>
    </source>
</evidence>
<dbReference type="InterPro" id="IPR036097">
    <property type="entry name" value="HisK_dim/P_sf"/>
</dbReference>
<dbReference type="Pfam" id="PF02518">
    <property type="entry name" value="HATPase_c"/>
    <property type="match status" value="1"/>
</dbReference>
<dbReference type="AlphaFoldDB" id="A0A2N9YF44"/>
<evidence type="ECO:0000313" key="8">
    <source>
        <dbReference type="Proteomes" id="UP000234271"/>
    </source>
</evidence>
<dbReference type="InterPro" id="IPR004358">
    <property type="entry name" value="Sig_transdc_His_kin-like_C"/>
</dbReference>
<evidence type="ECO:0000256" key="1">
    <source>
        <dbReference type="ARBA" id="ARBA00000085"/>
    </source>
</evidence>
<keyword evidence="3" id="KW-0597">Phosphoprotein</keyword>
<feature type="domain" description="CBS" evidence="6">
    <location>
        <begin position="11"/>
        <end position="71"/>
    </location>
</feature>
<dbReference type="Pfam" id="PF00571">
    <property type="entry name" value="CBS"/>
    <property type="match status" value="1"/>
</dbReference>
<dbReference type="RefSeq" id="WP_083991539.1">
    <property type="nucleotide sequence ID" value="NZ_CP012373.2"/>
</dbReference>
<keyword evidence="4" id="KW-0129">CBS domain</keyword>
<dbReference type="Gene3D" id="1.10.287.130">
    <property type="match status" value="1"/>
</dbReference>
<dbReference type="EC" id="2.7.13.3" evidence="2"/>
<reference evidence="8" key="1">
    <citation type="submission" date="2016-12" db="EMBL/GenBank/DDBJ databases">
        <title>Complete Genome Sequence of Beggiatoa leptomitiformis D-401.</title>
        <authorList>
            <person name="Fomenkov A."/>
            <person name="Vincze T."/>
            <person name="Grabovich M."/>
            <person name="Anton B.P."/>
            <person name="Dubinina G."/>
            <person name="Orlova M."/>
            <person name="Belousova E."/>
            <person name="Roberts R.J."/>
        </authorList>
    </citation>
    <scope>NUCLEOTIDE SEQUENCE [LARGE SCALE GENOMIC DNA]</scope>
    <source>
        <strain evidence="8">D-401</strain>
    </source>
</reference>
<evidence type="ECO:0000313" key="7">
    <source>
        <dbReference type="EMBL" id="AUI68979.2"/>
    </source>
</evidence>
<dbReference type="InterPro" id="IPR005467">
    <property type="entry name" value="His_kinase_dom"/>
</dbReference>
<dbReference type="InterPro" id="IPR036890">
    <property type="entry name" value="HATPase_C_sf"/>
</dbReference>
<gene>
    <name evidence="7" type="ORF">BLE401_09905</name>
</gene>
<evidence type="ECO:0000259" key="6">
    <source>
        <dbReference type="PROSITE" id="PS51371"/>
    </source>
</evidence>
<dbReference type="SUPFAM" id="SSF47384">
    <property type="entry name" value="Homodimeric domain of signal transducing histidine kinase"/>
    <property type="match status" value="1"/>
</dbReference>
<dbReference type="Proteomes" id="UP000234271">
    <property type="component" value="Chromosome"/>
</dbReference>
<dbReference type="InterPro" id="IPR000644">
    <property type="entry name" value="CBS_dom"/>
</dbReference>
<dbReference type="PANTHER" id="PTHR43065">
    <property type="entry name" value="SENSOR HISTIDINE KINASE"/>
    <property type="match status" value="1"/>
</dbReference>
<dbReference type="InterPro" id="IPR003661">
    <property type="entry name" value="HisK_dim/P_dom"/>
</dbReference>
<evidence type="ECO:0000259" key="5">
    <source>
        <dbReference type="PROSITE" id="PS50109"/>
    </source>
</evidence>
<dbReference type="InterPro" id="IPR003594">
    <property type="entry name" value="HATPase_dom"/>
</dbReference>
<sequence length="440" mass="49022">MMKTVSDIGSLTLAITPISPNHTVNDVGELFLLPEYKPFLSLPVVDNDKPVGIISRYQLMDIFLKLYGRDIYGKNLIERFMNPQPLRISLTQSIETASQYITENITFPITEDFIVMHNGRYKGVGVVLDLLKAMEKRVMQRTGELSKAYSALKNSQMQLVQSEKMASLGQMVAGIAHEINTPLGYVRNNVEMMQGFFTQSQESIQSYAQLVQLLTAEEPDPDAIATQAELVDSLSMPFQEPEMVDEMQTLFKDSLYGLDQISEIILNLKDFSRLDQARTASVCLNNCLDSTLVIAKNIIKHKVNIKKEYDAALPTVRCSPSQVNQVFLNLITNATQALIDKGTIWLKTFADADYVHVTIQDNGKGIEATTLPKIFDPFFTTKPIGEGTGLGLSISYQIIQQHGGKIRVTSKVGVGTRFMVSLPREQTEQTTADKTHTVIA</sequence>
<keyword evidence="8" id="KW-1185">Reference proteome</keyword>
<dbReference type="OrthoDB" id="2521613at2"/>
<protein>
    <recommendedName>
        <fullName evidence="2">histidine kinase</fullName>
        <ecNumber evidence="2">2.7.13.3</ecNumber>
    </recommendedName>
</protein>
<dbReference type="PROSITE" id="PS51371">
    <property type="entry name" value="CBS"/>
    <property type="match status" value="1"/>
</dbReference>
<evidence type="ECO:0000256" key="4">
    <source>
        <dbReference type="PROSITE-ProRule" id="PRU00703"/>
    </source>
</evidence>
<comment type="catalytic activity">
    <reaction evidence="1">
        <text>ATP + protein L-histidine = ADP + protein N-phospho-L-histidine.</text>
        <dbReference type="EC" id="2.7.13.3"/>
    </reaction>
</comment>
<proteinExistence type="predicted"/>
<dbReference type="PRINTS" id="PR00344">
    <property type="entry name" value="BCTRLSENSOR"/>
</dbReference>
<organism evidence="7 8">
    <name type="scientific">Beggiatoa leptomitoformis</name>
    <dbReference type="NCBI Taxonomy" id="288004"/>
    <lineage>
        <taxon>Bacteria</taxon>
        <taxon>Pseudomonadati</taxon>
        <taxon>Pseudomonadota</taxon>
        <taxon>Gammaproteobacteria</taxon>
        <taxon>Thiotrichales</taxon>
        <taxon>Thiotrichaceae</taxon>
        <taxon>Beggiatoa</taxon>
    </lineage>
</organism>
<dbReference type="GO" id="GO:0000155">
    <property type="term" value="F:phosphorelay sensor kinase activity"/>
    <property type="evidence" value="ECO:0007669"/>
    <property type="project" value="InterPro"/>
</dbReference>
<dbReference type="SMART" id="SM00387">
    <property type="entry name" value="HATPase_c"/>
    <property type="match status" value="1"/>
</dbReference>
<dbReference type="Gene3D" id="3.10.580.10">
    <property type="entry name" value="CBS-domain"/>
    <property type="match status" value="1"/>
</dbReference>
<dbReference type="PROSITE" id="PS50109">
    <property type="entry name" value="HIS_KIN"/>
    <property type="match status" value="1"/>
</dbReference>
<dbReference type="SUPFAM" id="SSF54631">
    <property type="entry name" value="CBS-domain pair"/>
    <property type="match status" value="1"/>
</dbReference>
<name>A0A2N9YF44_9GAMM</name>
<dbReference type="STRING" id="288004.AL038_14355"/>
<dbReference type="PANTHER" id="PTHR43065:SF50">
    <property type="entry name" value="HISTIDINE KINASE"/>
    <property type="match status" value="1"/>
</dbReference>
<dbReference type="InterPro" id="IPR046342">
    <property type="entry name" value="CBS_dom_sf"/>
</dbReference>
<dbReference type="CDD" id="cd00082">
    <property type="entry name" value="HisKA"/>
    <property type="match status" value="1"/>
</dbReference>
<dbReference type="SUPFAM" id="SSF55874">
    <property type="entry name" value="ATPase domain of HSP90 chaperone/DNA topoisomerase II/histidine kinase"/>
    <property type="match status" value="1"/>
</dbReference>
<dbReference type="SMART" id="SM00388">
    <property type="entry name" value="HisKA"/>
    <property type="match status" value="1"/>
</dbReference>
<evidence type="ECO:0000256" key="2">
    <source>
        <dbReference type="ARBA" id="ARBA00012438"/>
    </source>
</evidence>
<dbReference type="Gene3D" id="3.30.565.10">
    <property type="entry name" value="Histidine kinase-like ATPase, C-terminal domain"/>
    <property type="match status" value="1"/>
</dbReference>
<accession>A0A2N9YF44</accession>
<dbReference type="EMBL" id="CP018889">
    <property type="protein sequence ID" value="AUI68979.2"/>
    <property type="molecule type" value="Genomic_DNA"/>
</dbReference>
<feature type="domain" description="Histidine kinase" evidence="5">
    <location>
        <begin position="174"/>
        <end position="426"/>
    </location>
</feature>